<keyword evidence="3" id="KW-0964">Secreted</keyword>
<dbReference type="EMBL" id="KZ678131">
    <property type="protein sequence ID" value="PSN70784.1"/>
    <property type="molecule type" value="Genomic_DNA"/>
</dbReference>
<evidence type="ECO:0000256" key="9">
    <source>
        <dbReference type="ARBA" id="ARBA00023295"/>
    </source>
</evidence>
<keyword evidence="5" id="KW-0677">Repeat</keyword>
<dbReference type="GO" id="GO:0005576">
    <property type="term" value="C:extracellular region"/>
    <property type="evidence" value="ECO:0007669"/>
    <property type="project" value="UniProtKB-SubCell"/>
</dbReference>
<dbReference type="PROSITE" id="PS00502">
    <property type="entry name" value="POLYGALACTURONASE"/>
    <property type="match status" value="1"/>
</dbReference>
<evidence type="ECO:0000256" key="15">
    <source>
        <dbReference type="SAM" id="SignalP"/>
    </source>
</evidence>
<evidence type="ECO:0000313" key="16">
    <source>
        <dbReference type="EMBL" id="PSN70784.1"/>
    </source>
</evidence>
<dbReference type="OrthoDB" id="187139at2759"/>
<dbReference type="GO" id="GO:0016829">
    <property type="term" value="F:lyase activity"/>
    <property type="evidence" value="ECO:0007669"/>
    <property type="project" value="UniProtKB-KW"/>
</dbReference>
<dbReference type="Gene3D" id="2.160.20.10">
    <property type="entry name" value="Single-stranded right-handed beta-helix, Pectin lyase-like"/>
    <property type="match status" value="1"/>
</dbReference>
<feature type="signal peptide" evidence="15">
    <location>
        <begin position="1"/>
        <end position="25"/>
    </location>
</feature>
<evidence type="ECO:0000256" key="1">
    <source>
        <dbReference type="ARBA" id="ARBA00004613"/>
    </source>
</evidence>
<keyword evidence="6 14" id="KW-0378">Hydrolase</keyword>
<evidence type="ECO:0000256" key="12">
    <source>
        <dbReference type="ARBA" id="ARBA00037278"/>
    </source>
</evidence>
<evidence type="ECO:0000256" key="11">
    <source>
        <dbReference type="ARBA" id="ARBA00023326"/>
    </source>
</evidence>
<evidence type="ECO:0000256" key="8">
    <source>
        <dbReference type="ARBA" id="ARBA00023277"/>
    </source>
</evidence>
<evidence type="ECO:0000256" key="14">
    <source>
        <dbReference type="RuleBase" id="RU361169"/>
    </source>
</evidence>
<feature type="active site" evidence="13">
    <location>
        <position position="257"/>
    </location>
</feature>
<proteinExistence type="inferred from homology"/>
<comment type="similarity">
    <text evidence="2 14">Belongs to the glycosyl hydrolase 28 family.</text>
</comment>
<evidence type="ECO:0000256" key="5">
    <source>
        <dbReference type="ARBA" id="ARBA00022737"/>
    </source>
</evidence>
<evidence type="ECO:0000256" key="3">
    <source>
        <dbReference type="ARBA" id="ARBA00022525"/>
    </source>
</evidence>
<keyword evidence="17" id="KW-1185">Reference proteome</keyword>
<dbReference type="Proteomes" id="UP000240883">
    <property type="component" value="Unassembled WGS sequence"/>
</dbReference>
<organism evidence="16 17">
    <name type="scientific">Corynespora cassiicola Philippines</name>
    <dbReference type="NCBI Taxonomy" id="1448308"/>
    <lineage>
        <taxon>Eukaryota</taxon>
        <taxon>Fungi</taxon>
        <taxon>Dikarya</taxon>
        <taxon>Ascomycota</taxon>
        <taxon>Pezizomycotina</taxon>
        <taxon>Dothideomycetes</taxon>
        <taxon>Pleosporomycetidae</taxon>
        <taxon>Pleosporales</taxon>
        <taxon>Corynesporascaceae</taxon>
        <taxon>Corynespora</taxon>
    </lineage>
</organism>
<dbReference type="STRING" id="1448308.A0A2T2NZD6"/>
<comment type="function">
    <text evidence="12">Pectinolytic enzyme involved in the degradation of xylogalacturonan (xga), a galacturonan backbone heavily substituted with xylose, and which is one important component of the hairy regions of pectin. Activity requires a galacturonic acid backbone substituted with xylose.</text>
</comment>
<keyword evidence="9 14" id="KW-0326">Glycosidase</keyword>
<keyword evidence="8" id="KW-0119">Carbohydrate metabolism</keyword>
<evidence type="ECO:0000256" key="2">
    <source>
        <dbReference type="ARBA" id="ARBA00008834"/>
    </source>
</evidence>
<dbReference type="GO" id="GO:0071555">
    <property type="term" value="P:cell wall organization"/>
    <property type="evidence" value="ECO:0007669"/>
    <property type="project" value="UniProtKB-KW"/>
</dbReference>
<evidence type="ECO:0000256" key="13">
    <source>
        <dbReference type="PROSITE-ProRule" id="PRU10052"/>
    </source>
</evidence>
<keyword evidence="7" id="KW-0325">Glycoprotein</keyword>
<feature type="chain" id="PRO_5015661391" evidence="15">
    <location>
        <begin position="26"/>
        <end position="414"/>
    </location>
</feature>
<dbReference type="Pfam" id="PF00295">
    <property type="entry name" value="Glyco_hydro_28"/>
    <property type="match status" value="1"/>
</dbReference>
<reference evidence="16 17" key="1">
    <citation type="journal article" date="2018" name="Front. Microbiol.">
        <title>Genome-Wide Analysis of Corynespora cassiicola Leaf Fall Disease Putative Effectors.</title>
        <authorList>
            <person name="Lopez D."/>
            <person name="Ribeiro S."/>
            <person name="Label P."/>
            <person name="Fumanal B."/>
            <person name="Venisse J.S."/>
            <person name="Kohler A."/>
            <person name="de Oliveira R.R."/>
            <person name="Labutti K."/>
            <person name="Lipzen A."/>
            <person name="Lail K."/>
            <person name="Bauer D."/>
            <person name="Ohm R.A."/>
            <person name="Barry K.W."/>
            <person name="Spatafora J."/>
            <person name="Grigoriev I.V."/>
            <person name="Martin F.M."/>
            <person name="Pujade-Renaud V."/>
        </authorList>
    </citation>
    <scope>NUCLEOTIDE SEQUENCE [LARGE SCALE GENOMIC DNA]</scope>
    <source>
        <strain evidence="16 17">Philippines</strain>
    </source>
</reference>
<dbReference type="GO" id="GO:0000272">
    <property type="term" value="P:polysaccharide catabolic process"/>
    <property type="evidence" value="ECO:0007669"/>
    <property type="project" value="UniProtKB-KW"/>
</dbReference>
<dbReference type="PANTHER" id="PTHR31736">
    <property type="match status" value="1"/>
</dbReference>
<dbReference type="InterPro" id="IPR011050">
    <property type="entry name" value="Pectin_lyase_fold/virulence"/>
</dbReference>
<dbReference type="InterPro" id="IPR000743">
    <property type="entry name" value="Glyco_hydro_28"/>
</dbReference>
<keyword evidence="11" id="KW-0624">Polysaccharide degradation</keyword>
<dbReference type="PANTHER" id="PTHR31736:SF9">
    <property type="entry name" value="ENDO-XYLOGALACTURONAN HYDROLASE A-RELATED"/>
    <property type="match status" value="1"/>
</dbReference>
<evidence type="ECO:0000313" key="17">
    <source>
        <dbReference type="Proteomes" id="UP000240883"/>
    </source>
</evidence>
<keyword evidence="4 15" id="KW-0732">Signal</keyword>
<protein>
    <submittedName>
        <fullName evidence="16">Pectin lyase-like protein</fullName>
    </submittedName>
</protein>
<name>A0A2T2NZD6_CORCC</name>
<sequence>MAILGPRFFPYIAILSLALAGISISAPSPALIAPDKVAKRATCTPTSAGSASIDDVPSIKSALSQCGNGGTIVLPAGTTYMLNSQLDLSACHNCDIQLEGRLKASPDVDFWNNKRWMIQFNGAQGARFRSLTGTGEIDGNGQTAYDRFAADTSLKRPALFVISNSSDISVSGFTAKNAQAVFFSTGSGSSRLSFDHLTLTANSKSEYPPKNTDGFAIGSSTYVTMSDIYVQNQDDCIGFKAGLNYLTATDIECVGSHGLSVGSLAKAPGSFDPVENVYVKGAIMRDSSKAAGIKIYPGGELHGDALVRNVTWEDVTVDNCNYAFQYAACYNEDEEYCEANPSPAEVTEIYVKNFHGTTSSRYAPTVGEVYCPAEGPNCEVHVSDWAVTAPGGTSEFLCDKITSSELGTTCTQIS</sequence>
<keyword evidence="16" id="KW-0456">Lyase</keyword>
<evidence type="ECO:0000256" key="4">
    <source>
        <dbReference type="ARBA" id="ARBA00022729"/>
    </source>
</evidence>
<accession>A0A2T2NZD6</accession>
<dbReference type="AlphaFoldDB" id="A0A2T2NZD6"/>
<keyword evidence="10" id="KW-0961">Cell wall biogenesis/degradation</keyword>
<dbReference type="SUPFAM" id="SSF51126">
    <property type="entry name" value="Pectin lyase-like"/>
    <property type="match status" value="1"/>
</dbReference>
<evidence type="ECO:0000256" key="6">
    <source>
        <dbReference type="ARBA" id="ARBA00022801"/>
    </source>
</evidence>
<dbReference type="InterPro" id="IPR012334">
    <property type="entry name" value="Pectin_lyas_fold"/>
</dbReference>
<evidence type="ECO:0000256" key="10">
    <source>
        <dbReference type="ARBA" id="ARBA00023316"/>
    </source>
</evidence>
<evidence type="ECO:0000256" key="7">
    <source>
        <dbReference type="ARBA" id="ARBA00023180"/>
    </source>
</evidence>
<dbReference type="GO" id="GO:0004650">
    <property type="term" value="F:polygalacturonase activity"/>
    <property type="evidence" value="ECO:0007669"/>
    <property type="project" value="InterPro"/>
</dbReference>
<gene>
    <name evidence="16" type="ORF">BS50DRAFT_545718</name>
</gene>
<comment type="subcellular location">
    <subcellularLocation>
        <location evidence="1">Secreted</location>
    </subcellularLocation>
</comment>